<name>A0ACC2TC02_9FUNG</name>
<dbReference type="Proteomes" id="UP001165960">
    <property type="component" value="Unassembled WGS sequence"/>
</dbReference>
<evidence type="ECO:0000313" key="2">
    <source>
        <dbReference type="Proteomes" id="UP001165960"/>
    </source>
</evidence>
<sequence>MSKLVVSTLSGVDCKVTPLFGLGLDNLSLSNKETPPPPKNPAKLLHYVGDLAHSVDKRFVLAYPADSPAFAAPLWEEIII</sequence>
<keyword evidence="2" id="KW-1185">Reference proteome</keyword>
<feature type="non-terminal residue" evidence="1">
    <location>
        <position position="80"/>
    </location>
</feature>
<organism evidence="1 2">
    <name type="scientific">Entomophthora muscae</name>
    <dbReference type="NCBI Taxonomy" id="34485"/>
    <lineage>
        <taxon>Eukaryota</taxon>
        <taxon>Fungi</taxon>
        <taxon>Fungi incertae sedis</taxon>
        <taxon>Zoopagomycota</taxon>
        <taxon>Entomophthoromycotina</taxon>
        <taxon>Entomophthoromycetes</taxon>
        <taxon>Entomophthorales</taxon>
        <taxon>Entomophthoraceae</taxon>
        <taxon>Entomophthora</taxon>
    </lineage>
</organism>
<gene>
    <name evidence="1" type="ORF">DSO57_1029885</name>
</gene>
<protein>
    <submittedName>
        <fullName evidence="1">Uncharacterized protein</fullName>
    </submittedName>
</protein>
<accession>A0ACC2TC02</accession>
<dbReference type="EMBL" id="QTSX02003041">
    <property type="protein sequence ID" value="KAJ9072199.1"/>
    <property type="molecule type" value="Genomic_DNA"/>
</dbReference>
<evidence type="ECO:0000313" key="1">
    <source>
        <dbReference type="EMBL" id="KAJ9072199.1"/>
    </source>
</evidence>
<reference evidence="1" key="1">
    <citation type="submission" date="2022-04" db="EMBL/GenBank/DDBJ databases">
        <title>Genome of the entomopathogenic fungus Entomophthora muscae.</title>
        <authorList>
            <person name="Elya C."/>
            <person name="Lovett B.R."/>
            <person name="Lee E."/>
            <person name="Macias A.M."/>
            <person name="Hajek A.E."/>
            <person name="De Bivort B.L."/>
            <person name="Kasson M.T."/>
            <person name="De Fine Licht H.H."/>
            <person name="Stajich J.E."/>
        </authorList>
    </citation>
    <scope>NUCLEOTIDE SEQUENCE</scope>
    <source>
        <strain evidence="1">Berkeley</strain>
    </source>
</reference>
<comment type="caution">
    <text evidence="1">The sequence shown here is derived from an EMBL/GenBank/DDBJ whole genome shotgun (WGS) entry which is preliminary data.</text>
</comment>
<proteinExistence type="predicted"/>